<dbReference type="InterPro" id="IPR001482">
    <property type="entry name" value="T2SS/T4SS_dom"/>
</dbReference>
<sequence length="472" mass="52370">MFFKRSSMTPPSDEPNTEQTPENETPIATQPSASEQAEVQKRSKADEAARKQLETELAAKHYFHKKLLETLDLGLLAELEPDVAKRDLHDATLELMRDETHPLSAEARKRVIKQIEDEVFGLGPLEPLLADKTVSDILVNGPKQVIVERRGKLEVTPHTFLDDRHLRNIIDRIVSQVGRRIDESSPMVDARLADGSRVNAIIPPLAIDGPSLSIRRFAVERLTMDSLLEFGSLSQDMADFLHAIVHGELNVLISGGTGSGKTTTLNIVSGFIPEDERIITIEDSAELQLQQPHVVRLETRPANLEGKGEIGQRELVKNALRMRPDRIVVGEVRGSEAVDMLAAMNTGHDGSLTTIHANTPRDALSRVENMFAMAGWTISTKNLRAQIASAIHVVIQMERQEDGKRRMVSIQEINGMEGEVITMSEIFKFERRGIDEQGNVVGDYMATGIVPACHDALKRRGLELPFTLFQSA</sequence>
<feature type="compositionally biased region" description="Basic and acidic residues" evidence="2">
    <location>
        <begin position="38"/>
        <end position="48"/>
    </location>
</feature>
<dbReference type="RefSeq" id="WP_237466350.1">
    <property type="nucleotide sequence ID" value="NZ_CAKLDI010000001.1"/>
</dbReference>
<feature type="region of interest" description="Disordered" evidence="2">
    <location>
        <begin position="1"/>
        <end position="48"/>
    </location>
</feature>
<dbReference type="Proteomes" id="UP000838672">
    <property type="component" value="Unassembled WGS sequence"/>
</dbReference>
<feature type="domain" description="Bacterial type II secretion system protein E" evidence="3">
    <location>
        <begin position="122"/>
        <end position="399"/>
    </location>
</feature>
<dbReference type="Gene3D" id="3.30.450.380">
    <property type="match status" value="1"/>
</dbReference>
<organism evidence="4 5">
    <name type="scientific">Vibrio stylophorae</name>
    <dbReference type="NCBI Taxonomy" id="659351"/>
    <lineage>
        <taxon>Bacteria</taxon>
        <taxon>Pseudomonadati</taxon>
        <taxon>Pseudomonadota</taxon>
        <taxon>Gammaproteobacteria</taxon>
        <taxon>Vibrionales</taxon>
        <taxon>Vibrionaceae</taxon>
        <taxon>Vibrio</taxon>
    </lineage>
</organism>
<feature type="compositionally biased region" description="Polar residues" evidence="2">
    <location>
        <begin position="27"/>
        <end position="37"/>
    </location>
</feature>
<dbReference type="Gene3D" id="3.40.50.300">
    <property type="entry name" value="P-loop containing nucleotide triphosphate hydrolases"/>
    <property type="match status" value="1"/>
</dbReference>
<dbReference type="EMBL" id="CAKLDI010000001">
    <property type="protein sequence ID" value="CAH0533937.1"/>
    <property type="molecule type" value="Genomic_DNA"/>
</dbReference>
<name>A0ABN8DX24_9VIBR</name>
<protein>
    <recommendedName>
        <fullName evidence="3">Bacterial type II secretion system protein E domain-containing protein</fullName>
    </recommendedName>
</protein>
<dbReference type="InterPro" id="IPR027417">
    <property type="entry name" value="P-loop_NTPase"/>
</dbReference>
<dbReference type="SUPFAM" id="SSF52540">
    <property type="entry name" value="P-loop containing nucleoside triphosphate hydrolases"/>
    <property type="match status" value="1"/>
</dbReference>
<evidence type="ECO:0000256" key="1">
    <source>
        <dbReference type="ARBA" id="ARBA00006611"/>
    </source>
</evidence>
<comment type="similarity">
    <text evidence="1">Belongs to the GSP E family.</text>
</comment>
<dbReference type="PANTHER" id="PTHR30486">
    <property type="entry name" value="TWITCHING MOTILITY PROTEIN PILT"/>
    <property type="match status" value="1"/>
</dbReference>
<evidence type="ECO:0000256" key="2">
    <source>
        <dbReference type="SAM" id="MobiDB-lite"/>
    </source>
</evidence>
<evidence type="ECO:0000259" key="3">
    <source>
        <dbReference type="Pfam" id="PF00437"/>
    </source>
</evidence>
<dbReference type="Pfam" id="PF00437">
    <property type="entry name" value="T2SSE"/>
    <property type="match status" value="1"/>
</dbReference>
<proteinExistence type="inferred from homology"/>
<accession>A0ABN8DX24</accession>
<keyword evidence="5" id="KW-1185">Reference proteome</keyword>
<comment type="caution">
    <text evidence="4">The sequence shown here is derived from an EMBL/GenBank/DDBJ whole genome shotgun (WGS) entry which is preliminary data.</text>
</comment>
<dbReference type="CDD" id="cd01130">
    <property type="entry name" value="VirB11-like_ATPase"/>
    <property type="match status" value="1"/>
</dbReference>
<feature type="compositionally biased region" description="Low complexity" evidence="2">
    <location>
        <begin position="17"/>
        <end position="26"/>
    </location>
</feature>
<dbReference type="InterPro" id="IPR050921">
    <property type="entry name" value="T4SS_GSP_E_ATPase"/>
</dbReference>
<dbReference type="PANTHER" id="PTHR30486:SF15">
    <property type="entry name" value="TYPE II_IV SECRETION SYSTEM ATPASE"/>
    <property type="match status" value="1"/>
</dbReference>
<feature type="compositionally biased region" description="Polar residues" evidence="2">
    <location>
        <begin position="1"/>
        <end position="10"/>
    </location>
</feature>
<gene>
    <name evidence="4" type="ORF">VST7929_01814</name>
</gene>
<evidence type="ECO:0000313" key="5">
    <source>
        <dbReference type="Proteomes" id="UP000838672"/>
    </source>
</evidence>
<evidence type="ECO:0000313" key="4">
    <source>
        <dbReference type="EMBL" id="CAH0533937.1"/>
    </source>
</evidence>
<reference evidence="4" key="1">
    <citation type="submission" date="2021-11" db="EMBL/GenBank/DDBJ databases">
        <authorList>
            <person name="Rodrigo-Torres L."/>
            <person name="Arahal R. D."/>
            <person name="Lucena T."/>
        </authorList>
    </citation>
    <scope>NUCLEOTIDE SEQUENCE</scope>
    <source>
        <strain evidence="4">CECT 7929</strain>
    </source>
</reference>